<dbReference type="SUPFAM" id="SSF52172">
    <property type="entry name" value="CheY-like"/>
    <property type="match status" value="1"/>
</dbReference>
<dbReference type="EMBL" id="FQZT01000002">
    <property type="protein sequence ID" value="SHI71968.1"/>
    <property type="molecule type" value="Genomic_DNA"/>
</dbReference>
<proteinExistence type="predicted"/>
<evidence type="ECO:0000313" key="1">
    <source>
        <dbReference type="EMBL" id="SHI71968.1"/>
    </source>
</evidence>
<reference evidence="1 2" key="1">
    <citation type="submission" date="2016-11" db="EMBL/GenBank/DDBJ databases">
        <authorList>
            <person name="Jaros S."/>
            <person name="Januszkiewicz K."/>
            <person name="Wedrychowicz H."/>
        </authorList>
    </citation>
    <scope>NUCLEOTIDE SEQUENCE [LARGE SCALE GENOMIC DNA]</scope>
    <source>
        <strain evidence="1 2">DSM 5091</strain>
    </source>
</reference>
<dbReference type="Proteomes" id="UP000184171">
    <property type="component" value="Unassembled WGS sequence"/>
</dbReference>
<name>A0A1M6DG53_MALRU</name>
<dbReference type="AlphaFoldDB" id="A0A1M6DG53"/>
<accession>A0A1M6DG53</accession>
<dbReference type="Gene3D" id="3.40.50.2300">
    <property type="match status" value="1"/>
</dbReference>
<dbReference type="InterPro" id="IPR011006">
    <property type="entry name" value="CheY-like_superfamily"/>
</dbReference>
<evidence type="ECO:0000313" key="2">
    <source>
        <dbReference type="Proteomes" id="UP000184171"/>
    </source>
</evidence>
<protein>
    <submittedName>
        <fullName evidence="1">Uncharacterized protein</fullName>
    </submittedName>
</protein>
<gene>
    <name evidence="1" type="ORF">SAMN02745165_00661</name>
</gene>
<dbReference type="STRING" id="1122189.SAMN02745165_00661"/>
<sequence length="222" mass="25154">MTVAIAHEDEIVCHLLQERLSHLTVEVEICSSREEVLALRNKRQLVLLVDVAFEGIFPFQLIDELTTKGPGDCRIILLSSVYNRTAYKKRPDSLYGADAYLELHHIGDRLLPQLAEYFPSLTEQVARVEQIRTDAGERTLADEAVTERASALAKLLVADILLYHHDRLQKRADATTQLHLLREPLAEGERVLVSRLPQAKEMAGELLRQAFISACQDYQRNS</sequence>
<organism evidence="1 2">
    <name type="scientific">Malonomonas rubra DSM 5091</name>
    <dbReference type="NCBI Taxonomy" id="1122189"/>
    <lineage>
        <taxon>Bacteria</taxon>
        <taxon>Pseudomonadati</taxon>
        <taxon>Thermodesulfobacteriota</taxon>
        <taxon>Desulfuromonadia</taxon>
        <taxon>Desulfuromonadales</taxon>
        <taxon>Geopsychrobacteraceae</taxon>
        <taxon>Malonomonas</taxon>
    </lineage>
</organism>
<keyword evidence="2" id="KW-1185">Reference proteome</keyword>